<accession>D0KRI5</accession>
<proteinExistence type="predicted"/>
<dbReference type="HOGENOM" id="CLU_199474_0_0_2"/>
<reference evidence="1" key="1">
    <citation type="submission" date="2009-10" db="EMBL/GenBank/DDBJ databases">
        <title>Complete sequence of Sulfolobus solfataricus 98/2.</title>
        <authorList>
            <consortium name="US DOE Joint Genome Institute"/>
            <person name="Lucas S."/>
            <person name="Copeland A."/>
            <person name="Lapidus A."/>
            <person name="Glavina del Rio T."/>
            <person name="Tice H."/>
            <person name="Bruce D."/>
            <person name="Goodwin L."/>
            <person name="Pitluck S."/>
            <person name="Munk A.C."/>
            <person name="Brettin T."/>
            <person name="Detter J.C."/>
            <person name="Han C."/>
            <person name="Tapia R."/>
            <person name="Larimer F."/>
            <person name="Land M."/>
            <person name="Hauser L."/>
            <person name="Kyrpides N."/>
            <person name="Ovchinnikova G."/>
            <person name="Mead D."/>
        </authorList>
    </citation>
    <scope>NUCLEOTIDE SEQUENCE [LARGE SCALE GENOMIC DNA]</scope>
    <source>
        <strain evidence="1">98/2</strain>
    </source>
</reference>
<organism evidence="1">
    <name type="scientific">Saccharolobus solfataricus (strain 98/2)</name>
    <name type="common">Sulfolobus solfataricus</name>
    <dbReference type="NCBI Taxonomy" id="555311"/>
    <lineage>
        <taxon>Archaea</taxon>
        <taxon>Thermoproteota</taxon>
        <taxon>Thermoprotei</taxon>
        <taxon>Sulfolobales</taxon>
        <taxon>Sulfolobaceae</taxon>
        <taxon>Saccharolobus</taxon>
    </lineage>
</organism>
<dbReference type="AlphaFoldDB" id="D0KRI5"/>
<name>D0KRI5_SACS9</name>
<gene>
    <name evidence="1" type="ordered locus">Ssol_1116</name>
</gene>
<dbReference type="EMBL" id="CP001800">
    <property type="protein sequence ID" value="ACX91354.1"/>
    <property type="molecule type" value="Genomic_DNA"/>
</dbReference>
<evidence type="ECO:0000313" key="1">
    <source>
        <dbReference type="EMBL" id="ACX91354.1"/>
    </source>
</evidence>
<dbReference type="KEGG" id="sol:Ssol_1116"/>
<protein>
    <submittedName>
        <fullName evidence="1">Uncharacterized protein</fullName>
    </submittedName>
</protein>
<sequence>MGVKKTAKCKFIKQNKKPSCPFGRHCFDDSSVCGYIGYYAECPLSFSDKIYAEIKGNYHGDTPYTLLRRVRAWTK</sequence>